<reference evidence="9 10" key="1">
    <citation type="journal article" date="2019" name="Sci. Rep.">
        <title>Orb-weaving spider Araneus ventricosus genome elucidates the spidroin gene catalogue.</title>
        <authorList>
            <person name="Kono N."/>
            <person name="Nakamura H."/>
            <person name="Ohtoshi R."/>
            <person name="Moran D.A.P."/>
            <person name="Shinohara A."/>
            <person name="Yoshida Y."/>
            <person name="Fujiwara M."/>
            <person name="Mori M."/>
            <person name="Tomita M."/>
            <person name="Arakawa K."/>
        </authorList>
    </citation>
    <scope>NUCLEOTIDE SEQUENCE [LARGE SCALE GENOMIC DNA]</scope>
</reference>
<dbReference type="AlphaFoldDB" id="A0A4Y2F655"/>
<keyword evidence="5" id="KW-0704">Schiff base</keyword>
<dbReference type="Proteomes" id="UP000499080">
    <property type="component" value="Unassembled WGS sequence"/>
</dbReference>
<name>A0A4Y2F655_ARAVE</name>
<evidence type="ECO:0000256" key="5">
    <source>
        <dbReference type="ARBA" id="ARBA00023270"/>
    </source>
</evidence>
<dbReference type="InterPro" id="IPR013785">
    <property type="entry name" value="Aldolase_TIM"/>
</dbReference>
<evidence type="ECO:0000313" key="9">
    <source>
        <dbReference type="EMBL" id="GBM35554.1"/>
    </source>
</evidence>
<evidence type="ECO:0000256" key="6">
    <source>
        <dbReference type="ARBA" id="ARBA00031814"/>
    </source>
</evidence>
<protein>
    <recommendedName>
        <fullName evidence="3">deoxyribose-phosphate aldolase</fullName>
        <ecNumber evidence="3">4.1.2.4</ecNumber>
    </recommendedName>
    <alternativeName>
        <fullName evidence="7">2-deoxy-D-ribose 5-phosphate aldolase</fullName>
    </alternativeName>
    <alternativeName>
        <fullName evidence="6">Phosphodeoxyriboaldolase</fullName>
    </alternativeName>
</protein>
<dbReference type="GO" id="GO:0046386">
    <property type="term" value="P:deoxyribose phosphate catabolic process"/>
    <property type="evidence" value="ECO:0007669"/>
    <property type="project" value="UniProtKB-UniPathway"/>
</dbReference>
<dbReference type="InterPro" id="IPR002915">
    <property type="entry name" value="DeoC/FbaB/LacD_aldolase"/>
</dbReference>
<evidence type="ECO:0000256" key="2">
    <source>
        <dbReference type="ARBA" id="ARBA00009473"/>
    </source>
</evidence>
<dbReference type="EMBL" id="BGPR01000787">
    <property type="protein sequence ID" value="GBM35554.1"/>
    <property type="molecule type" value="Genomic_DNA"/>
</dbReference>
<evidence type="ECO:0000256" key="7">
    <source>
        <dbReference type="ARBA" id="ARBA00032755"/>
    </source>
</evidence>
<evidence type="ECO:0000313" key="10">
    <source>
        <dbReference type="Proteomes" id="UP000499080"/>
    </source>
</evidence>
<dbReference type="InterPro" id="IPR036397">
    <property type="entry name" value="RNaseH_sf"/>
</dbReference>
<comment type="caution">
    <text evidence="9">The sequence shown here is derived from an EMBL/GenBank/DDBJ whole genome shotgun (WGS) entry which is preliminary data.</text>
</comment>
<dbReference type="SUPFAM" id="SSF51569">
    <property type="entry name" value="Aldolase"/>
    <property type="match status" value="1"/>
</dbReference>
<evidence type="ECO:0000256" key="3">
    <source>
        <dbReference type="ARBA" id="ARBA00012515"/>
    </source>
</evidence>
<evidence type="ECO:0000256" key="8">
    <source>
        <dbReference type="ARBA" id="ARBA00048791"/>
    </source>
</evidence>
<organism evidence="9 10">
    <name type="scientific">Araneus ventricosus</name>
    <name type="common">Orbweaver spider</name>
    <name type="synonym">Epeira ventricosa</name>
    <dbReference type="NCBI Taxonomy" id="182803"/>
    <lineage>
        <taxon>Eukaryota</taxon>
        <taxon>Metazoa</taxon>
        <taxon>Ecdysozoa</taxon>
        <taxon>Arthropoda</taxon>
        <taxon>Chelicerata</taxon>
        <taxon>Arachnida</taxon>
        <taxon>Araneae</taxon>
        <taxon>Araneomorphae</taxon>
        <taxon>Entelegynae</taxon>
        <taxon>Araneoidea</taxon>
        <taxon>Araneidae</taxon>
        <taxon>Araneus</taxon>
    </lineage>
</organism>
<evidence type="ECO:0000256" key="1">
    <source>
        <dbReference type="ARBA" id="ARBA00004816"/>
    </source>
</evidence>
<dbReference type="Gene3D" id="3.20.20.70">
    <property type="entry name" value="Aldolase class I"/>
    <property type="match status" value="1"/>
</dbReference>
<comment type="catalytic activity">
    <reaction evidence="8">
        <text>2-deoxy-D-ribose 5-phosphate = D-glyceraldehyde 3-phosphate + acetaldehyde</text>
        <dbReference type="Rhea" id="RHEA:12821"/>
        <dbReference type="ChEBI" id="CHEBI:15343"/>
        <dbReference type="ChEBI" id="CHEBI:59776"/>
        <dbReference type="ChEBI" id="CHEBI:62877"/>
        <dbReference type="EC" id="4.1.2.4"/>
    </reaction>
</comment>
<dbReference type="GO" id="GO:0005737">
    <property type="term" value="C:cytoplasm"/>
    <property type="evidence" value="ECO:0007669"/>
    <property type="project" value="InterPro"/>
</dbReference>
<comment type="similarity">
    <text evidence="2">Belongs to the DeoC/FbaB aldolase family. DeoC type 2 subfamily.</text>
</comment>
<evidence type="ECO:0000256" key="4">
    <source>
        <dbReference type="ARBA" id="ARBA00023239"/>
    </source>
</evidence>
<dbReference type="GO" id="GO:0003676">
    <property type="term" value="F:nucleic acid binding"/>
    <property type="evidence" value="ECO:0007669"/>
    <property type="project" value="InterPro"/>
</dbReference>
<proteinExistence type="inferred from homology"/>
<dbReference type="OrthoDB" id="70823at2759"/>
<comment type="pathway">
    <text evidence="1">Carbohydrate degradation; 2-deoxy-D-ribose 1-phosphate degradation; D-glyceraldehyde 3-phosphate and acetaldehyde from 2-deoxy-alpha-D-ribose 1-phosphate: step 2/2.</text>
</comment>
<dbReference type="GO" id="GO:0009264">
    <property type="term" value="P:deoxyribonucleotide catabolic process"/>
    <property type="evidence" value="ECO:0007669"/>
    <property type="project" value="InterPro"/>
</dbReference>
<keyword evidence="10" id="KW-1185">Reference proteome</keyword>
<dbReference type="EC" id="4.1.2.4" evidence="3"/>
<dbReference type="PANTHER" id="PTHR10889">
    <property type="entry name" value="DEOXYRIBOSE-PHOSPHATE ALDOLASE"/>
    <property type="match status" value="1"/>
</dbReference>
<dbReference type="CDD" id="cd00959">
    <property type="entry name" value="DeoC"/>
    <property type="match status" value="1"/>
</dbReference>
<keyword evidence="4" id="KW-0456">Lyase</keyword>
<accession>A0A4Y2F655</accession>
<dbReference type="Pfam" id="PF01791">
    <property type="entry name" value="DeoC"/>
    <property type="match status" value="1"/>
</dbReference>
<dbReference type="GO" id="GO:0016052">
    <property type="term" value="P:carbohydrate catabolic process"/>
    <property type="evidence" value="ECO:0007669"/>
    <property type="project" value="TreeGrafter"/>
</dbReference>
<dbReference type="GO" id="GO:0004139">
    <property type="term" value="F:deoxyribose-phosphate aldolase activity"/>
    <property type="evidence" value="ECO:0007669"/>
    <property type="project" value="UniProtKB-EC"/>
</dbReference>
<dbReference type="SMART" id="SM01133">
    <property type="entry name" value="DeoC"/>
    <property type="match status" value="1"/>
</dbReference>
<gene>
    <name evidence="9" type="primary">DERA</name>
    <name evidence="9" type="ORF">AVEN_106775_1</name>
</gene>
<dbReference type="PANTHER" id="PTHR10889:SF3">
    <property type="entry name" value="DEOXYRIBOSE-PHOSPHATE ALDOLASE"/>
    <property type="match status" value="1"/>
</dbReference>
<dbReference type="InterPro" id="IPR011343">
    <property type="entry name" value="DeoC"/>
</dbReference>
<dbReference type="UniPathway" id="UPA00002">
    <property type="reaction ID" value="UER00468"/>
</dbReference>
<sequence>MAKICRNQGTTFEFTCPLLDNVFINMPAIEDTISSVSGRTGKDKPAQIASLLRAVTCIDLTTLCSDDAECNVQRLCHKAENPIDKNLLDNLGINSEEFHVGAVCVYPARVKDCVKALEDIKSNVPIAAVAAGFPSAQYHLDTKLEEIKCCVNDGAREIDIVISRQLALQGEWEDLYEEVKAMKEACGSKILLKTIIAAGELGSLDNIYKASIVCMAAGSDFIKTSTGKESVNATLPIGMTMARAIRAYYDLTGFEVGFKPAGGIRTAKDVLLWQNLMKKELGQKWLHPSLFRIGASGLLNDIEKNIFVRGVLLLHNNGRPHAVRAKGNLLDSWHWEILPHPPYSPDLI</sequence>
<dbReference type="NCBIfam" id="TIGR00126">
    <property type="entry name" value="deoC"/>
    <property type="match status" value="1"/>
</dbReference>
<dbReference type="Gene3D" id="3.30.420.10">
    <property type="entry name" value="Ribonuclease H-like superfamily/Ribonuclease H"/>
    <property type="match status" value="1"/>
</dbReference>